<name>A0A699GVT3_TANCI</name>
<dbReference type="AlphaFoldDB" id="A0A699GVT3"/>
<feature type="region of interest" description="Disordered" evidence="2">
    <location>
        <begin position="216"/>
        <end position="237"/>
    </location>
</feature>
<reference evidence="3" key="1">
    <citation type="journal article" date="2019" name="Sci. Rep.">
        <title>Draft genome of Tanacetum cinerariifolium, the natural source of mosquito coil.</title>
        <authorList>
            <person name="Yamashiro T."/>
            <person name="Shiraishi A."/>
            <person name="Satake H."/>
            <person name="Nakayama K."/>
        </authorList>
    </citation>
    <scope>NUCLEOTIDE SEQUENCE</scope>
</reference>
<dbReference type="GO" id="GO:0003676">
    <property type="term" value="F:nucleic acid binding"/>
    <property type="evidence" value="ECO:0007669"/>
    <property type="project" value="InterPro"/>
</dbReference>
<feature type="compositionally biased region" description="Polar residues" evidence="2">
    <location>
        <begin position="216"/>
        <end position="226"/>
    </location>
</feature>
<evidence type="ECO:0000313" key="3">
    <source>
        <dbReference type="EMBL" id="GEW01671.1"/>
    </source>
</evidence>
<keyword evidence="1" id="KW-0175">Coiled coil</keyword>
<dbReference type="Gene3D" id="4.10.60.10">
    <property type="entry name" value="Zinc finger, CCHC-type"/>
    <property type="match status" value="1"/>
</dbReference>
<organism evidence="3">
    <name type="scientific">Tanacetum cinerariifolium</name>
    <name type="common">Dalmatian daisy</name>
    <name type="synonym">Chrysanthemum cinerariifolium</name>
    <dbReference type="NCBI Taxonomy" id="118510"/>
    <lineage>
        <taxon>Eukaryota</taxon>
        <taxon>Viridiplantae</taxon>
        <taxon>Streptophyta</taxon>
        <taxon>Embryophyta</taxon>
        <taxon>Tracheophyta</taxon>
        <taxon>Spermatophyta</taxon>
        <taxon>Magnoliopsida</taxon>
        <taxon>eudicotyledons</taxon>
        <taxon>Gunneridae</taxon>
        <taxon>Pentapetalae</taxon>
        <taxon>asterids</taxon>
        <taxon>campanulids</taxon>
        <taxon>Asterales</taxon>
        <taxon>Asteraceae</taxon>
        <taxon>Asteroideae</taxon>
        <taxon>Anthemideae</taxon>
        <taxon>Anthemidinae</taxon>
        <taxon>Tanacetum</taxon>
    </lineage>
</organism>
<dbReference type="SUPFAM" id="SSF57756">
    <property type="entry name" value="Retrovirus zinc finger-like domains"/>
    <property type="match status" value="1"/>
</dbReference>
<dbReference type="EMBL" id="BKCJ010042133">
    <property type="protein sequence ID" value="GEW01671.1"/>
    <property type="molecule type" value="Genomic_DNA"/>
</dbReference>
<protein>
    <submittedName>
        <fullName evidence="3">Ribonuclease H-like domain-containing protein</fullName>
    </submittedName>
</protein>
<accession>A0A699GVT3</accession>
<sequence>MVAILEKGEQNTDFHPMVDFLEASPLRYGLTFKPTVYVSHLRQFWSTARIETTEEGTKILVIVDDIVRTVFESSLRTYNFSKMIFDGLVKNVNNKLSKFLRTVPFFAAMLVHQGEGSGTPIEPYPTPSPEAQTPSILLTPHHHFHPLLLHPFQLLSPLKQLPSGNIAGEPGLLSPLVTIDKSSTLPYDSAPRVTSPAAFEGTTVIASGVVDVPTGSGSIPTASTPAEGSVPTGNKEVPTASPVFVTATVVTLVTRRKGNERKGINLEQESAKKQKSLKEITQEAKSLKEKVKEMMHLVPIEEVYVEAFQVKHPIIDWKVHSEVEWKLYDSCGVHHLAAKDKEIFMLVEKDYPLRKGLALVMICYKLQVENFSHMANELVLKIYKIANSPRQQGFLLADRWWTWLENNLFGSVKESSSSRTQRISSERSVRQRLETIRHVQFGRFFWVERVYQAPSHDFDGIRKIRIKQYFLMTDYSLWEVILNGDSLAPIRVIDGVLQPVAPTTAEQRLARKNKLKARGTLLMASPDKHHLKFNTHKDAKTLMEAIEKSLKIYKVEVKSSSYASTFTQNITFVSSFNTDSTNEPVSVVASVFVIDADVEEIDLKRQMAMLTVRAKRFLQRTERNLGANGPTSIGFDTSKVECYNYRRKGHFARECRSPKDTRRNGAAEPLMQCFATIAEYKYNTLLIVAS</sequence>
<evidence type="ECO:0000256" key="1">
    <source>
        <dbReference type="SAM" id="Coils"/>
    </source>
</evidence>
<dbReference type="GO" id="GO:0008270">
    <property type="term" value="F:zinc ion binding"/>
    <property type="evidence" value="ECO:0007669"/>
    <property type="project" value="InterPro"/>
</dbReference>
<proteinExistence type="predicted"/>
<comment type="caution">
    <text evidence="3">The sequence shown here is derived from an EMBL/GenBank/DDBJ whole genome shotgun (WGS) entry which is preliminary data.</text>
</comment>
<feature type="coiled-coil region" evidence="1">
    <location>
        <begin position="270"/>
        <end position="297"/>
    </location>
</feature>
<dbReference type="InterPro" id="IPR036875">
    <property type="entry name" value="Znf_CCHC_sf"/>
</dbReference>
<gene>
    <name evidence="3" type="ORF">Tci_173647</name>
</gene>
<evidence type="ECO:0000256" key="2">
    <source>
        <dbReference type="SAM" id="MobiDB-lite"/>
    </source>
</evidence>